<reference evidence="2 3" key="1">
    <citation type="journal article" date="2010" name="Nature">
        <title>Genome sequencing and analysis of the model grass Brachypodium distachyon.</title>
        <authorList>
            <consortium name="International Brachypodium Initiative"/>
        </authorList>
    </citation>
    <scope>NUCLEOTIDE SEQUENCE [LARGE SCALE GENOMIC DNA]</scope>
    <source>
        <strain evidence="2 3">Bd21</strain>
    </source>
</reference>
<dbReference type="PANTHER" id="PTHR34480:SF15">
    <property type="entry name" value="GENOME ASSEMBLY, CHROMOSOME: II"/>
    <property type="match status" value="1"/>
</dbReference>
<dbReference type="OMA" id="CKEPATN"/>
<proteinExistence type="predicted"/>
<evidence type="ECO:0000313" key="3">
    <source>
        <dbReference type="EnsemblPlants" id="KQK23330"/>
    </source>
</evidence>
<accession>I1H924</accession>
<dbReference type="Gramene" id="KQK23330">
    <property type="protein sequence ID" value="KQK23330"/>
    <property type="gene ID" value="BRADI_1g72727v3"/>
</dbReference>
<feature type="compositionally biased region" description="Polar residues" evidence="1">
    <location>
        <begin position="45"/>
        <end position="60"/>
    </location>
</feature>
<feature type="region of interest" description="Disordered" evidence="1">
    <location>
        <begin position="111"/>
        <end position="154"/>
    </location>
</feature>
<dbReference type="Proteomes" id="UP000008810">
    <property type="component" value="Chromosome 1"/>
</dbReference>
<reference evidence="3" key="3">
    <citation type="submission" date="2018-08" db="UniProtKB">
        <authorList>
            <consortium name="EnsemblPlants"/>
        </authorList>
    </citation>
    <scope>IDENTIFICATION</scope>
    <source>
        <strain evidence="3">cv. Bd21</strain>
    </source>
</reference>
<reference evidence="2" key="2">
    <citation type="submission" date="2017-06" db="EMBL/GenBank/DDBJ databases">
        <title>WGS assembly of Brachypodium distachyon.</title>
        <authorList>
            <consortium name="The International Brachypodium Initiative"/>
            <person name="Lucas S."/>
            <person name="Harmon-Smith M."/>
            <person name="Lail K."/>
            <person name="Tice H."/>
            <person name="Grimwood J."/>
            <person name="Bruce D."/>
            <person name="Barry K."/>
            <person name="Shu S."/>
            <person name="Lindquist E."/>
            <person name="Wang M."/>
            <person name="Pitluck S."/>
            <person name="Vogel J.P."/>
            <person name="Garvin D.F."/>
            <person name="Mockler T.C."/>
            <person name="Schmutz J."/>
            <person name="Rokhsar D."/>
            <person name="Bevan M.W."/>
        </authorList>
    </citation>
    <scope>NUCLEOTIDE SEQUENCE</scope>
    <source>
        <strain evidence="2">Bd21</strain>
    </source>
</reference>
<dbReference type="AlphaFoldDB" id="I1H924"/>
<gene>
    <name evidence="3" type="primary">LOC104581855</name>
    <name evidence="2" type="ORF">BRADI_1g72727v3</name>
</gene>
<dbReference type="KEGG" id="bdi:104581855"/>
<dbReference type="FunCoup" id="I1H924">
    <property type="interactions" value="492"/>
</dbReference>
<evidence type="ECO:0000313" key="2">
    <source>
        <dbReference type="EMBL" id="KQK23330.1"/>
    </source>
</evidence>
<sequence>MPPIHRAKGAAGTDSSGEMLHKKAPTVVRSGGVPPSHRGKEAARSGSTGENLQKAATASSGGMAPINGAKEAAPAGTGSSREILHKKAPTVIRSGKGAVRSGSTGEILQKKAATTSSGGVLPVPVDTGSMPPMKTTTASSGGSQPRTHARKAKTGLRTEKMPWNSSTKVNPTIGAKDSEQSAAKHRTIKGKAHAVLSDEERQHEIAANKALHAREEEEGRLFIQELNELRQGEYVSFEEFVSYAEKLAAYPPWINLNVKLEDEELIRRLHCLHGLYRFRYYKYKLSQRVSKKELRADKLIEDNPGEEEKEDGTTLKEDNPEEEEEDTKSKDEFLQDINEADCTLEFIQKQGYFNRFVEDGTVDWFFHPDYIYCASLDDYQRLVLRNYGGYEYARWADYHKYLQTYKMELEYLKYYEKLSKDLNWMKNYLHIEYTSPKWKIITCRGDYQARKIAATEFTGISSKFAQIGYYEFLDNICTLYSELDDLYFELWHRVCLLMISFKDALKEVYNLNKFPLHQPLIKRALEFDNTLEFLEQKFNEFMDNITSDDKKDKAPQKWIAEAVKKQFDMPKTYEQYIRKKIGIACAIRIDGIEAIE</sequence>
<dbReference type="OrthoDB" id="587492at2759"/>
<organism evidence="2">
    <name type="scientific">Brachypodium distachyon</name>
    <name type="common">Purple false brome</name>
    <name type="synonym">Trachynia distachya</name>
    <dbReference type="NCBI Taxonomy" id="15368"/>
    <lineage>
        <taxon>Eukaryota</taxon>
        <taxon>Viridiplantae</taxon>
        <taxon>Streptophyta</taxon>
        <taxon>Embryophyta</taxon>
        <taxon>Tracheophyta</taxon>
        <taxon>Spermatophyta</taxon>
        <taxon>Magnoliopsida</taxon>
        <taxon>Liliopsida</taxon>
        <taxon>Poales</taxon>
        <taxon>Poaceae</taxon>
        <taxon>BOP clade</taxon>
        <taxon>Pooideae</taxon>
        <taxon>Stipodae</taxon>
        <taxon>Brachypodieae</taxon>
        <taxon>Brachypodium</taxon>
    </lineage>
</organism>
<dbReference type="EMBL" id="CM000880">
    <property type="protein sequence ID" value="KQK23330.1"/>
    <property type="molecule type" value="Genomic_DNA"/>
</dbReference>
<dbReference type="GeneID" id="104581855"/>
<dbReference type="eggNOG" id="KOG4270">
    <property type="taxonomic scope" value="Eukaryota"/>
</dbReference>
<dbReference type="ExpressionAtlas" id="I1H924">
    <property type="expression patterns" value="baseline and differential"/>
</dbReference>
<feature type="region of interest" description="Disordered" evidence="1">
    <location>
        <begin position="296"/>
        <end position="331"/>
    </location>
</feature>
<keyword evidence="4" id="KW-1185">Reference proteome</keyword>
<dbReference type="RefSeq" id="XP_010229100.1">
    <property type="nucleotide sequence ID" value="XM_010230798.3"/>
</dbReference>
<feature type="compositionally biased region" description="Polar residues" evidence="1">
    <location>
        <begin position="134"/>
        <end position="146"/>
    </location>
</feature>
<dbReference type="EnsemblPlants" id="KQK23330">
    <property type="protein sequence ID" value="KQK23330"/>
    <property type="gene ID" value="BRADI_1g72727v3"/>
</dbReference>
<protein>
    <submittedName>
        <fullName evidence="2 3">Uncharacterized protein</fullName>
    </submittedName>
</protein>
<name>I1H924_BRADI</name>
<feature type="region of interest" description="Disordered" evidence="1">
    <location>
        <begin position="1"/>
        <end position="90"/>
    </location>
</feature>
<evidence type="ECO:0000256" key="1">
    <source>
        <dbReference type="SAM" id="MobiDB-lite"/>
    </source>
</evidence>
<dbReference type="PANTHER" id="PTHR34480">
    <property type="entry name" value="OS01G0967800 PROTEIN-RELATED"/>
    <property type="match status" value="1"/>
</dbReference>
<dbReference type="HOGENOM" id="CLU_458116_0_0_1"/>
<evidence type="ECO:0000313" key="4">
    <source>
        <dbReference type="Proteomes" id="UP000008810"/>
    </source>
</evidence>